<reference evidence="2 3" key="1">
    <citation type="submission" date="2017-09" db="EMBL/GenBank/DDBJ databases">
        <authorList>
            <person name="Ehlers B."/>
            <person name="Leendertz F.H."/>
        </authorList>
    </citation>
    <scope>NUCLEOTIDE SEQUENCE [LARGE SCALE GENOMIC DNA]</scope>
    <source>
        <strain evidence="2 3">CGMCC 1.05381</strain>
    </source>
</reference>
<evidence type="ECO:0000313" key="2">
    <source>
        <dbReference type="EMBL" id="SOE53853.1"/>
    </source>
</evidence>
<dbReference type="EMBL" id="OCST01000001">
    <property type="protein sequence ID" value="SOE53853.1"/>
    <property type="molecule type" value="Genomic_DNA"/>
</dbReference>
<keyword evidence="1" id="KW-1133">Transmembrane helix</keyword>
<evidence type="ECO:0000313" key="3">
    <source>
        <dbReference type="Proteomes" id="UP000219440"/>
    </source>
</evidence>
<organism evidence="2 3">
    <name type="scientific">Salinibacterium xinjiangense</name>
    <dbReference type="NCBI Taxonomy" id="386302"/>
    <lineage>
        <taxon>Bacteria</taxon>
        <taxon>Bacillati</taxon>
        <taxon>Actinomycetota</taxon>
        <taxon>Actinomycetes</taxon>
        <taxon>Micrococcales</taxon>
        <taxon>Microbacteriaceae</taxon>
        <taxon>Salinibacterium</taxon>
    </lineage>
</organism>
<accession>A0A2C8YT96</accession>
<protein>
    <submittedName>
        <fullName evidence="2">Uncharacterized protein</fullName>
    </submittedName>
</protein>
<keyword evidence="1" id="KW-0812">Transmembrane</keyword>
<gene>
    <name evidence="2" type="ORF">SAMN06296378_0619</name>
</gene>
<dbReference type="OrthoDB" id="4427856at2"/>
<name>A0A2C8YT96_9MICO</name>
<dbReference type="AlphaFoldDB" id="A0A2C8YT96"/>
<dbReference type="RefSeq" id="WP_097059722.1">
    <property type="nucleotide sequence ID" value="NZ_BMLC01000002.1"/>
</dbReference>
<dbReference type="Proteomes" id="UP000219440">
    <property type="component" value="Unassembled WGS sequence"/>
</dbReference>
<proteinExistence type="predicted"/>
<evidence type="ECO:0000256" key="1">
    <source>
        <dbReference type="SAM" id="Phobius"/>
    </source>
</evidence>
<feature type="transmembrane region" description="Helical" evidence="1">
    <location>
        <begin position="564"/>
        <end position="583"/>
    </location>
</feature>
<sequence>MASLVVLLAPTGPVSVVREVLTDLSAVGLVEPFVWVAADAVEHSPIVALSVSGGRSSGTTLQAIAMGAGVDRVRLVVLVPVVEGATQIKSRLEQKVAELLGNTMGGVPLTRIRAIITRAGDTTTTPHLGRVGWHNVLLAPEQASGPGLGHSLLQTTTDSFDIGTQAATAVAGVAGLWAGVAGSPLDSETVDPGESVRLARSFFRRLQSSALETQLRRRVTATSESLPLPVEGGSTSVYVDDNSLATSTMAKALWARHQDVLRGPRDTPPRNAATAIGFWGALKMFFGFLWASVKGAPGRWVDGVLTKVKSGVAERVHAAVFGDSPSAYAVVVGGVTANGLPASWLDLADAADALEDVLEDAGEAREHHAVSDHSALWKDFCAGAFTLADGGDRVPGLSPVQIGTQRAVLRTVDLVVPTPSSRFTTLPGHIAARIEVEGVDAFDVLAINNLHQRLLHLQSEPALGLEVGGALEELGVWNTAHRGSYAGRVGSVLGEAVVNTGAEIKELIERLRAAGAAEDLASNTTSRQKRLSRTLRVLGVIAIVLGIAVGAALGLGYLEATLAIILGVGMLVAWFVASIVTFMRGQRDLFRLITSRTELIANTEVMKRNLRQAVRDLRRLTDAYSQYLTWSRLLGAMLAAPLGRAPEAHEDGARLSPGLPLSVRLGSAAVNDEALANAVVALRRDIFRTGWLTEPWEALIASAPATIGAEGYELKDDPTRIFSQPGTGDTSLLVKWVSIVAEKGVDSKVADRLWGSVQAQLDGDKKELSDALLGSIVELGQPGTTRVPYDTFMARVDSPDLVGATGQFDGAVFTLESRAAAPSGVDRSWGLQQRVGLSRIAVLTQLSQGAPPYIFVANAVEDIGPTVVDNGLTF</sequence>
<feature type="transmembrane region" description="Helical" evidence="1">
    <location>
        <begin position="272"/>
        <end position="291"/>
    </location>
</feature>
<keyword evidence="3" id="KW-1185">Reference proteome</keyword>
<keyword evidence="1" id="KW-0472">Membrane</keyword>
<feature type="transmembrane region" description="Helical" evidence="1">
    <location>
        <begin position="537"/>
        <end position="558"/>
    </location>
</feature>